<keyword evidence="2" id="KW-1185">Reference proteome</keyword>
<sequence length="533" mass="59094">MIGEMNSLKFSAITHYVILSLLGLLSFRREAAPTYGTHFCSNTSHFEPNSTLQSNLNILLSFLTSNVSLHDGFFKTTAGQQGTPDCENGLFLCRGDVTAAICQECVTAASKEIIRRCPKDTESIIWYDDCMLRYSNNSFNNIVPQTSLWANKRIADSDQDRFNQLLASLLNDLAKKAANSPTDQKKFATGEVKFTTSQTLYGLSQCTPDLSTFHCNECFRSAIAGLPTCCAEQLGARSLLPGCNVRYEQYPFYNITASSSVPRSVGKHISLIVGIIVPIVVSAALSVLGFCFLRKRAIKKYNTIVEDGFKNDLPDVESLHIDLATIEAATNRFSDEMKIGQGGFGAVYKGNLNRQEIAVKRLSATSIEGAADFKNEAAIVARLQHRNLAEVNTQRIIGTYGYMSPEYVMRGQYSIKSDVYSFGVLVLEIVSGKKNTELYQSQHAEDLLSYAWKNWTNQTPLELLDPTSRDSYSRNEVIRCIQIGLLCVQENPADRPSMANVALVLDSYSVTLQLPRQPASFLHGRTPNKHAKK</sequence>
<proteinExistence type="predicted"/>
<evidence type="ECO:0000313" key="2">
    <source>
        <dbReference type="Proteomes" id="UP000828941"/>
    </source>
</evidence>
<reference evidence="1 2" key="1">
    <citation type="journal article" date="2022" name="DNA Res.">
        <title>Chromosomal-level genome assembly of the orchid tree Bauhinia variegata (Leguminosae; Cercidoideae) supports the allotetraploid origin hypothesis of Bauhinia.</title>
        <authorList>
            <person name="Zhong Y."/>
            <person name="Chen Y."/>
            <person name="Zheng D."/>
            <person name="Pang J."/>
            <person name="Liu Y."/>
            <person name="Luo S."/>
            <person name="Meng S."/>
            <person name="Qian L."/>
            <person name="Wei D."/>
            <person name="Dai S."/>
            <person name="Zhou R."/>
        </authorList>
    </citation>
    <scope>NUCLEOTIDE SEQUENCE [LARGE SCALE GENOMIC DNA]</scope>
    <source>
        <strain evidence="1">BV-YZ2020</strain>
    </source>
</reference>
<comment type="caution">
    <text evidence="1">The sequence shown here is derived from an EMBL/GenBank/DDBJ whole genome shotgun (WGS) entry which is preliminary data.</text>
</comment>
<dbReference type="Proteomes" id="UP000828941">
    <property type="component" value="Chromosome 13"/>
</dbReference>
<dbReference type="EMBL" id="CM039438">
    <property type="protein sequence ID" value="KAI4298623.1"/>
    <property type="molecule type" value="Genomic_DNA"/>
</dbReference>
<evidence type="ECO:0000313" key="1">
    <source>
        <dbReference type="EMBL" id="KAI4298623.1"/>
    </source>
</evidence>
<organism evidence="1 2">
    <name type="scientific">Bauhinia variegata</name>
    <name type="common">Purple orchid tree</name>
    <name type="synonym">Phanera variegata</name>
    <dbReference type="NCBI Taxonomy" id="167791"/>
    <lineage>
        <taxon>Eukaryota</taxon>
        <taxon>Viridiplantae</taxon>
        <taxon>Streptophyta</taxon>
        <taxon>Embryophyta</taxon>
        <taxon>Tracheophyta</taxon>
        <taxon>Spermatophyta</taxon>
        <taxon>Magnoliopsida</taxon>
        <taxon>eudicotyledons</taxon>
        <taxon>Gunneridae</taxon>
        <taxon>Pentapetalae</taxon>
        <taxon>rosids</taxon>
        <taxon>fabids</taxon>
        <taxon>Fabales</taxon>
        <taxon>Fabaceae</taxon>
        <taxon>Cercidoideae</taxon>
        <taxon>Cercideae</taxon>
        <taxon>Bauhiniinae</taxon>
        <taxon>Bauhinia</taxon>
    </lineage>
</organism>
<accession>A0ACB9KN22</accession>
<gene>
    <name evidence="1" type="ORF">L6164_032158</name>
</gene>
<protein>
    <submittedName>
        <fullName evidence="1">Uncharacterized protein</fullName>
    </submittedName>
</protein>
<name>A0ACB9KN22_BAUVA</name>